<evidence type="ECO:0000256" key="7">
    <source>
        <dbReference type="PIRSR" id="PIRSR000454-1"/>
    </source>
</evidence>
<dbReference type="PIRSF" id="PIRSF000454">
    <property type="entry name" value="FAS_yeast_alpha"/>
    <property type="match status" value="1"/>
</dbReference>
<dbReference type="InterPro" id="IPR026025">
    <property type="entry name" value="FAS_alpha_yeast"/>
</dbReference>
<dbReference type="InterPro" id="IPR014031">
    <property type="entry name" value="Ketoacyl_synth_C"/>
</dbReference>
<dbReference type="InterPro" id="IPR016039">
    <property type="entry name" value="Thiolase-like"/>
</dbReference>
<dbReference type="Gene3D" id="3.40.50.720">
    <property type="entry name" value="NAD(P)-binding Rossmann-like Domain"/>
    <property type="match status" value="1"/>
</dbReference>
<dbReference type="InterPro" id="IPR014030">
    <property type="entry name" value="Ketoacyl_synth_N"/>
</dbReference>
<dbReference type="PROSITE" id="PS52004">
    <property type="entry name" value="KS3_2"/>
    <property type="match status" value="1"/>
</dbReference>
<feature type="active site" description="For beta-ketoacyl synthase activity" evidence="7">
    <location>
        <position position="1214"/>
    </location>
</feature>
<dbReference type="InterPro" id="IPR041550">
    <property type="entry name" value="FASI_helical"/>
</dbReference>
<dbReference type="InterPro" id="IPR036291">
    <property type="entry name" value="NAD(P)-bd_dom_sf"/>
</dbReference>
<dbReference type="GO" id="GO:0004316">
    <property type="term" value="F:3-oxoacyl-[acyl-carrier-protein] reductase (NADPH) activity"/>
    <property type="evidence" value="ECO:0007669"/>
    <property type="project" value="InterPro"/>
</dbReference>
<evidence type="ECO:0000256" key="8">
    <source>
        <dbReference type="PIRSR" id="PIRSR000454-4"/>
    </source>
</evidence>
<dbReference type="GO" id="GO:0042759">
    <property type="term" value="P:long-chain fatty acid biosynthetic process"/>
    <property type="evidence" value="ECO:0007669"/>
    <property type="project" value="UniProtKB-UniRule"/>
</dbReference>
<comment type="similarity">
    <text evidence="1 6">Belongs to the thiolase-like superfamily. Fungal fatty acid synthetase subunit alpha family.</text>
</comment>
<dbReference type="InterPro" id="IPR050830">
    <property type="entry name" value="Fungal_FAS"/>
</dbReference>
<dbReference type="Pfam" id="PF00109">
    <property type="entry name" value="ketoacyl-synt"/>
    <property type="match status" value="1"/>
</dbReference>
<evidence type="ECO:0000256" key="2">
    <source>
        <dbReference type="ARBA" id="ARBA00013191"/>
    </source>
</evidence>
<reference evidence="10 11" key="1">
    <citation type="journal article" date="2023" name="PLoS ONE">
        <title>Cytospora paraplurivora sp. nov. isolated from orchards with fruit tree decline syndrome in Ontario, Canada.</title>
        <authorList>
            <person name="Ilyukhin E."/>
            <person name="Nguyen H.D.T."/>
            <person name="Castle A.J."/>
            <person name="Ellouze W."/>
        </authorList>
    </citation>
    <scope>NUCLEOTIDE SEQUENCE [LARGE SCALE GENOMIC DNA]</scope>
    <source>
        <strain evidence="10 11">FDS-564</strain>
    </source>
</reference>
<dbReference type="CDD" id="cd00828">
    <property type="entry name" value="elong_cond_enzymes"/>
    <property type="match status" value="1"/>
</dbReference>
<dbReference type="Gene3D" id="6.10.250.1930">
    <property type="match status" value="1"/>
</dbReference>
<dbReference type="Pfam" id="PF18325">
    <property type="entry name" value="Fas_alpha_ACP"/>
    <property type="match status" value="1"/>
</dbReference>
<evidence type="ECO:0000256" key="4">
    <source>
        <dbReference type="ARBA" id="ARBA00022553"/>
    </source>
</evidence>
<dbReference type="GO" id="GO:0004312">
    <property type="term" value="F:fatty acid synthase activity"/>
    <property type="evidence" value="ECO:0007669"/>
    <property type="project" value="InterPro"/>
</dbReference>
<evidence type="ECO:0000313" key="10">
    <source>
        <dbReference type="EMBL" id="KAK7743290.1"/>
    </source>
</evidence>
<feature type="modified residue" description="O-(pantetheine 4'-phosphoryl)serine" evidence="8">
    <location>
        <position position="174"/>
    </location>
</feature>
<keyword evidence="3 6" id="KW-0596">Phosphopantetheine</keyword>
<evidence type="ECO:0000313" key="11">
    <source>
        <dbReference type="Proteomes" id="UP001320245"/>
    </source>
</evidence>
<dbReference type="SUPFAM" id="SSF51735">
    <property type="entry name" value="NAD(P)-binding Rossmann-fold domains"/>
    <property type="match status" value="1"/>
</dbReference>
<keyword evidence="4" id="KW-0597">Phosphoprotein</keyword>
<dbReference type="Pfam" id="PF02801">
    <property type="entry name" value="Ketoacyl-synt_C"/>
    <property type="match status" value="1"/>
</dbReference>
<dbReference type="Gene3D" id="3.40.47.10">
    <property type="match status" value="1"/>
</dbReference>
<dbReference type="GO" id="GO:0044550">
    <property type="term" value="P:secondary metabolite biosynthetic process"/>
    <property type="evidence" value="ECO:0007669"/>
    <property type="project" value="UniProtKB-ARBA"/>
</dbReference>
<evidence type="ECO:0000256" key="6">
    <source>
        <dbReference type="PIRNR" id="PIRNR000454"/>
    </source>
</evidence>
<dbReference type="GO" id="GO:0008897">
    <property type="term" value="F:holo-[acyl-carrier-protein] synthase activity"/>
    <property type="evidence" value="ECO:0007669"/>
    <property type="project" value="InterPro"/>
</dbReference>
<dbReference type="Gene3D" id="3.90.25.70">
    <property type="match status" value="1"/>
</dbReference>
<dbReference type="Gene3D" id="3.30.70.2490">
    <property type="match status" value="1"/>
</dbReference>
<accession>A0AAN9UBH6</accession>
<organism evidence="10 11">
    <name type="scientific">Cytospora paraplurivora</name>
    <dbReference type="NCBI Taxonomy" id="2898453"/>
    <lineage>
        <taxon>Eukaryota</taxon>
        <taxon>Fungi</taxon>
        <taxon>Dikarya</taxon>
        <taxon>Ascomycota</taxon>
        <taxon>Pezizomycotina</taxon>
        <taxon>Sordariomycetes</taxon>
        <taxon>Sordariomycetidae</taxon>
        <taxon>Diaporthales</taxon>
        <taxon>Cytosporaceae</taxon>
        <taxon>Cytospora</taxon>
    </lineage>
</organism>
<proteinExistence type="inferred from homology"/>
<evidence type="ECO:0000259" key="9">
    <source>
        <dbReference type="PROSITE" id="PS52004"/>
    </source>
</evidence>
<dbReference type="InterPro" id="IPR047224">
    <property type="entry name" value="FAS_alpha_su_C"/>
</dbReference>
<keyword evidence="5 6" id="KW-0808">Transferase</keyword>
<protein>
    <recommendedName>
        <fullName evidence="2">beta-ketoacyl-[acyl-carrier-protein] synthase I</fullName>
        <ecNumber evidence="2">2.3.1.41</ecNumber>
    </recommendedName>
</protein>
<dbReference type="PANTHER" id="PTHR10982">
    <property type="entry name" value="MALONYL COA-ACYL CARRIER PROTEIN TRANSACYLASE"/>
    <property type="match status" value="1"/>
</dbReference>
<dbReference type="GO" id="GO:0004315">
    <property type="term" value="F:3-oxoacyl-[acyl-carrier-protein] synthase activity"/>
    <property type="evidence" value="ECO:0007669"/>
    <property type="project" value="UniProtKB-EC"/>
</dbReference>
<dbReference type="PROSITE" id="PS00606">
    <property type="entry name" value="KS3_1"/>
    <property type="match status" value="1"/>
</dbReference>
<dbReference type="InterPro" id="IPR002347">
    <property type="entry name" value="SDR_fam"/>
</dbReference>
<dbReference type="InterPro" id="IPR040899">
    <property type="entry name" value="Fas_alpha_ACP"/>
</dbReference>
<gene>
    <name evidence="10" type="ORF">SLS53_004375</name>
</gene>
<dbReference type="Pfam" id="PF18314">
    <property type="entry name" value="FAS_I_H"/>
    <property type="match status" value="1"/>
</dbReference>
<dbReference type="CDD" id="cd08950">
    <property type="entry name" value="KR_fFAS_SDR_c_like"/>
    <property type="match status" value="1"/>
</dbReference>
<sequence length="1629" mass="176772">MAIDTQKELLEGNQKVERIVEIGPAKVLTSMAKKTAEKMVGDKDKANSTLREFLFIGNDEEARKVKYEYDSVPLPPSTEILHEIHVNSGSKTPPSSTSPTAIKTTTTTTPAVADIAPTPDTVFHLPPSGIQEVVADVDVTPTDIILSLVAHKLRREIDRVPVSDSIRTLSAGKSVLQNELIGDLSAEFGDLPQGSEELPIADLGSRLSSSGFSGRPGKVMKKLLERMFSQKMPAGFSQAEAESHMQARWGLGPKRQITILCLAVTMEPLTRLADAEQARDFIASAVARYGAHAGISLPERAATASDATGAQGSSRLLQVDAASLDALKNEQNTYLKKQFEVLAKHLNIDVPFNATLTDVQAEEISQLREKLSGLESELDDEFLVGIRGIFDPKRQRRYASWWNWAREDIVRLLNATEGVDELGDEVDANDAAASVLSSIISRDHLNSLVNRWNPSVEAILHRFSEAGTVTAKRIAKGVLEYHRTLIKTEEWQSFPVYRYTQPGMGPRSSVDDEGQLHYAEVPRGSGAQADYLDVVSRHSPPYVHLRRRVKGTWQFDAERSQIYLAALSRELKSGLTFSGKTALVTGAGPGSIGSHLVRGLLAGGARVIVTTNRTPSSAAPFFAQIYKESGAPGSELLVLPFNAASVQDCQELVTYIYDKSKGLGADLDFVVPFAAVPEGGRELEQIDARSELAHRAMLVNVLRLLGSIKQAKERVGVPGRPAAVILPLSPNHGDFGGDGLYSESKLGLETLFNRFHSESWSSYISVVGTVIGWTRGTGLMNANNIVAQGIEDLGVLTFTAQEMAANILALLSPKILTLANQGPVYADLSGGLLGFERLKETISSIRADITTRRNINQAISEERARHLSVLARSSTSNDHSKLKGDWQRPRSNIRQEMPSLLPHSQMIRGLPDLKGIVDLDRTVVVVGFSELGPWGSSRTRWQMESQGQLNQDGFTEMAWIMGLIKHGNGVVIDGQPYFGWLDKETGQAVHDADIASRYGEHIKGHTGIRSVKPGNGNPLNYDPAEKEFLQEVVLDDDLPSFEASESVAKSFQLRHGNNVTISPTSSKIDSPWLVTLRKGATFHIPKTVPFHQSVAGQLPSGWNPATYGIPEDIVSQVDPVTLYALCCVCEATYSAGIEDIYELYKHIHVSELGNYIGSGAGGLQSMQAMYRKRYMETPVQSDILQETFLNSMAAWTNMLLLGSAGPIKTPVGACATAVESLDSACEAIQGGRVKAAFVGGVDDFGEEASYEFDGMKATANAALEREKGFLPSETSRPTSSSRAGFVEAAGCGVQLVMTAALAVRMGLPIRAIVAYTQMSGDGISRSLPAPGRGVLTAARESDAGADSSLLDLEYRRARIGQDVAQIELWRRSQHEGVGSATAKSMSTSTDLVSGAAAARRIQDAKWMWNGNLRSIDPSVSPLRAALSAWGLSIDDIKVASFHGTSTKANDLNESQLINDQMRHLGRSSGNPLLVVCQKYLTGHPKGAAAAWQLNGCMQMLESGIVPGNRNADDIDVGLVEFEHLVYPSEAINCNGAGDAVPIKACVLNSFGFGQKGGIVVVVSPRLLFASISSNEYKIYQGRVESRRRKIDRQYQRAMMENAVFRAKEHSAWVDQGKQDRSAFLNPGHF</sequence>
<comment type="caution">
    <text evidence="10">The sequence shown here is derived from an EMBL/GenBank/DDBJ whole genome shotgun (WGS) entry which is preliminary data.</text>
</comment>
<dbReference type="GO" id="GO:0005835">
    <property type="term" value="C:fatty acid synthase complex"/>
    <property type="evidence" value="ECO:0007669"/>
    <property type="project" value="InterPro"/>
</dbReference>
<evidence type="ECO:0000256" key="1">
    <source>
        <dbReference type="ARBA" id="ARBA00007485"/>
    </source>
</evidence>
<keyword evidence="11" id="KW-1185">Reference proteome</keyword>
<dbReference type="EMBL" id="JAJSPL020000014">
    <property type="protein sequence ID" value="KAK7743290.1"/>
    <property type="molecule type" value="Genomic_DNA"/>
</dbReference>
<feature type="domain" description="Ketosynthase family 3 (KS3)" evidence="9">
    <location>
        <begin position="1026"/>
        <end position="1563"/>
    </location>
</feature>
<dbReference type="SUPFAM" id="SSF53901">
    <property type="entry name" value="Thiolase-like"/>
    <property type="match status" value="2"/>
</dbReference>
<name>A0AAN9UBH6_9PEZI</name>
<evidence type="ECO:0000256" key="5">
    <source>
        <dbReference type="ARBA" id="ARBA00022679"/>
    </source>
</evidence>
<dbReference type="InterPro" id="IPR020841">
    <property type="entry name" value="PKS_Beta-ketoAc_synthase_dom"/>
</dbReference>
<dbReference type="EC" id="2.3.1.41" evidence="2"/>
<dbReference type="InterPro" id="IPR018201">
    <property type="entry name" value="Ketoacyl_synth_AS"/>
</dbReference>
<dbReference type="Pfam" id="PF00106">
    <property type="entry name" value="adh_short"/>
    <property type="match status" value="1"/>
</dbReference>
<dbReference type="PANTHER" id="PTHR10982:SF21">
    <property type="entry name" value="FATTY ACID SYNTHASE SUBUNIT BETA"/>
    <property type="match status" value="1"/>
</dbReference>
<evidence type="ECO:0000256" key="3">
    <source>
        <dbReference type="ARBA" id="ARBA00022450"/>
    </source>
</evidence>
<dbReference type="Proteomes" id="UP001320245">
    <property type="component" value="Unassembled WGS sequence"/>
</dbReference>